<dbReference type="InterPro" id="IPR007529">
    <property type="entry name" value="Znf_HIT"/>
</dbReference>
<dbReference type="SUPFAM" id="SSF144232">
    <property type="entry name" value="HIT/MYND zinc finger-like"/>
    <property type="match status" value="1"/>
</dbReference>
<sequence length="152" mass="16823">MSGDISCTVCKQAAGRYKCPTCHIRYCSVACFKTHKEQPCQVPISHETQDSGSKEQSVNEPTRGTRQTPIDSQSDGDDDDQEYLPSPATLEQLTKDPAILAALEDPIIRTLIPEIINSKNPLALLEEVTRDIPAFDKFKDQLLDFVKSAKDA</sequence>
<dbReference type="PROSITE" id="PS51083">
    <property type="entry name" value="ZF_HIT"/>
    <property type="match status" value="1"/>
</dbReference>
<evidence type="ECO:0000313" key="4">
    <source>
        <dbReference type="EMBL" id="KAJ1964720.1"/>
    </source>
</evidence>
<name>A0A9W8E729_9FUNG</name>
<feature type="region of interest" description="Disordered" evidence="2">
    <location>
        <begin position="43"/>
        <end position="89"/>
    </location>
</feature>
<dbReference type="CDD" id="cd23024">
    <property type="entry name" value="zf-HIT_ZNHIT2-3"/>
    <property type="match status" value="1"/>
</dbReference>
<evidence type="ECO:0000259" key="3">
    <source>
        <dbReference type="PROSITE" id="PS51083"/>
    </source>
</evidence>
<dbReference type="Proteomes" id="UP001150925">
    <property type="component" value="Unassembled WGS sequence"/>
</dbReference>
<dbReference type="OrthoDB" id="18412at2759"/>
<accession>A0A9W8E729</accession>
<dbReference type="Gene3D" id="3.30.60.190">
    <property type="match status" value="1"/>
</dbReference>
<dbReference type="Pfam" id="PF04438">
    <property type="entry name" value="zf-HIT"/>
    <property type="match status" value="1"/>
</dbReference>
<keyword evidence="1" id="KW-0862">Zinc</keyword>
<keyword evidence="1" id="KW-0479">Metal-binding</keyword>
<organism evidence="4 5">
    <name type="scientific">Dispira parvispora</name>
    <dbReference type="NCBI Taxonomy" id="1520584"/>
    <lineage>
        <taxon>Eukaryota</taxon>
        <taxon>Fungi</taxon>
        <taxon>Fungi incertae sedis</taxon>
        <taxon>Zoopagomycota</taxon>
        <taxon>Kickxellomycotina</taxon>
        <taxon>Dimargaritomycetes</taxon>
        <taxon>Dimargaritales</taxon>
        <taxon>Dimargaritaceae</taxon>
        <taxon>Dispira</taxon>
    </lineage>
</organism>
<dbReference type="EMBL" id="JANBPY010000669">
    <property type="protein sequence ID" value="KAJ1964720.1"/>
    <property type="molecule type" value="Genomic_DNA"/>
</dbReference>
<comment type="caution">
    <text evidence="4">The sequence shown here is derived from an EMBL/GenBank/DDBJ whole genome shotgun (WGS) entry which is preliminary data.</text>
</comment>
<proteinExistence type="predicted"/>
<gene>
    <name evidence="4" type="ORF">IWQ62_002855</name>
</gene>
<keyword evidence="5" id="KW-1185">Reference proteome</keyword>
<protein>
    <recommendedName>
        <fullName evidence="3">HIT-type domain-containing protein</fullName>
    </recommendedName>
</protein>
<dbReference type="AlphaFoldDB" id="A0A9W8E729"/>
<evidence type="ECO:0000256" key="1">
    <source>
        <dbReference type="PROSITE-ProRule" id="PRU00453"/>
    </source>
</evidence>
<keyword evidence="1" id="KW-0863">Zinc-finger</keyword>
<evidence type="ECO:0000313" key="5">
    <source>
        <dbReference type="Proteomes" id="UP001150925"/>
    </source>
</evidence>
<reference evidence="4" key="1">
    <citation type="submission" date="2022-07" db="EMBL/GenBank/DDBJ databases">
        <title>Phylogenomic reconstructions and comparative analyses of Kickxellomycotina fungi.</title>
        <authorList>
            <person name="Reynolds N.K."/>
            <person name="Stajich J.E."/>
            <person name="Barry K."/>
            <person name="Grigoriev I.V."/>
            <person name="Crous P."/>
            <person name="Smith M.E."/>
        </authorList>
    </citation>
    <scope>NUCLEOTIDE SEQUENCE</scope>
    <source>
        <strain evidence="4">RSA 1196</strain>
    </source>
</reference>
<evidence type="ECO:0000256" key="2">
    <source>
        <dbReference type="SAM" id="MobiDB-lite"/>
    </source>
</evidence>
<feature type="domain" description="HIT-type" evidence="3">
    <location>
        <begin position="7"/>
        <end position="40"/>
    </location>
</feature>
<dbReference type="GO" id="GO:0008270">
    <property type="term" value="F:zinc ion binding"/>
    <property type="evidence" value="ECO:0007669"/>
    <property type="project" value="UniProtKB-UniRule"/>
</dbReference>
<feature type="compositionally biased region" description="Polar residues" evidence="2">
    <location>
        <begin position="54"/>
        <end position="70"/>
    </location>
</feature>